<proteinExistence type="predicted"/>
<protein>
    <submittedName>
        <fullName evidence="2">Uncharacterized protein</fullName>
    </submittedName>
</protein>
<sequence length="94" mass="10433">MKTLTPKEATDLAYNTTGALMLFHAREIFDHCFAARLGTGVGRDPTWARYCAAAACYNAGRVDGIRAERERRKKGKRKNKEGGVRNGGTHHHCD</sequence>
<organism evidence="2 3">
    <name type="scientific">Butyricicoccus faecihominis</name>
    <dbReference type="NCBI Taxonomy" id="1712515"/>
    <lineage>
        <taxon>Bacteria</taxon>
        <taxon>Bacillati</taxon>
        <taxon>Bacillota</taxon>
        <taxon>Clostridia</taxon>
        <taxon>Eubacteriales</taxon>
        <taxon>Butyricicoccaceae</taxon>
        <taxon>Butyricicoccus</taxon>
    </lineage>
</organism>
<name>A0ABQ1E1R9_9FIRM</name>
<evidence type="ECO:0000313" key="2">
    <source>
        <dbReference type="EMBL" id="GFO88917.1"/>
    </source>
</evidence>
<evidence type="ECO:0000256" key="1">
    <source>
        <dbReference type="SAM" id="MobiDB-lite"/>
    </source>
</evidence>
<keyword evidence="3" id="KW-1185">Reference proteome</keyword>
<dbReference type="RefSeq" id="WP_188886381.1">
    <property type="nucleotide sequence ID" value="NZ_BLYJ01000028.1"/>
</dbReference>
<evidence type="ECO:0000313" key="3">
    <source>
        <dbReference type="Proteomes" id="UP000620147"/>
    </source>
</evidence>
<reference evidence="2 3" key="1">
    <citation type="submission" date="2020-06" db="EMBL/GenBank/DDBJ databases">
        <title>Characterization of fructooligosaccharide metabolism and fructooligosaccharide-degrading enzymes in human commensal butyrate producers.</title>
        <authorList>
            <person name="Tanno H."/>
            <person name="Fujii T."/>
            <person name="Hirano K."/>
            <person name="Maeno S."/>
            <person name="Tonozuka T."/>
            <person name="Sakamoto M."/>
            <person name="Ohkuma M."/>
            <person name="Tochio T."/>
            <person name="Endo A."/>
        </authorList>
    </citation>
    <scope>NUCLEOTIDE SEQUENCE [LARGE SCALE GENOMIC DNA]</scope>
    <source>
        <strain evidence="2 3">JCM 31056</strain>
    </source>
</reference>
<accession>A0ABQ1E1R9</accession>
<dbReference type="EMBL" id="BLYJ01000028">
    <property type="protein sequence ID" value="GFO88917.1"/>
    <property type="molecule type" value="Genomic_DNA"/>
</dbReference>
<feature type="region of interest" description="Disordered" evidence="1">
    <location>
        <begin position="67"/>
        <end position="94"/>
    </location>
</feature>
<comment type="caution">
    <text evidence="2">The sequence shown here is derived from an EMBL/GenBank/DDBJ whole genome shotgun (WGS) entry which is preliminary data.</text>
</comment>
<gene>
    <name evidence="2" type="ORF">BUFA31_20810</name>
</gene>
<dbReference type="Proteomes" id="UP000620147">
    <property type="component" value="Unassembled WGS sequence"/>
</dbReference>